<feature type="region of interest" description="Disordered" evidence="1">
    <location>
        <begin position="406"/>
        <end position="431"/>
    </location>
</feature>
<dbReference type="SUPFAM" id="SSF49899">
    <property type="entry name" value="Concanavalin A-like lectins/glucanases"/>
    <property type="match status" value="1"/>
</dbReference>
<dbReference type="EMBL" id="JAQQWL010000011">
    <property type="protein sequence ID" value="KAK8048708.1"/>
    <property type="molecule type" value="Genomic_DNA"/>
</dbReference>
<evidence type="ECO:0000313" key="2">
    <source>
        <dbReference type="EMBL" id="KAK8048708.1"/>
    </source>
</evidence>
<organism evidence="2 3">
    <name type="scientific">Apiospora phragmitis</name>
    <dbReference type="NCBI Taxonomy" id="2905665"/>
    <lineage>
        <taxon>Eukaryota</taxon>
        <taxon>Fungi</taxon>
        <taxon>Dikarya</taxon>
        <taxon>Ascomycota</taxon>
        <taxon>Pezizomycotina</taxon>
        <taxon>Sordariomycetes</taxon>
        <taxon>Xylariomycetidae</taxon>
        <taxon>Amphisphaeriales</taxon>
        <taxon>Apiosporaceae</taxon>
        <taxon>Apiospora</taxon>
    </lineage>
</organism>
<dbReference type="GeneID" id="92094910"/>
<comment type="caution">
    <text evidence="2">The sequence shown here is derived from an EMBL/GenBank/DDBJ whole genome shotgun (WGS) entry which is preliminary data.</text>
</comment>
<protein>
    <submittedName>
        <fullName evidence="2">Uncharacterized protein</fullName>
    </submittedName>
</protein>
<dbReference type="Proteomes" id="UP001480595">
    <property type="component" value="Unassembled WGS sequence"/>
</dbReference>
<proteinExistence type="predicted"/>
<name>A0ABR1TSJ3_9PEZI</name>
<dbReference type="Gene3D" id="2.60.120.200">
    <property type="match status" value="1"/>
</dbReference>
<accession>A0ABR1TSJ3</accession>
<dbReference type="InterPro" id="IPR013320">
    <property type="entry name" value="ConA-like_dom_sf"/>
</dbReference>
<dbReference type="PANTHER" id="PTHR10963:SF24">
    <property type="entry name" value="GLYCOSIDASE C21B10.07-RELATED"/>
    <property type="match status" value="1"/>
</dbReference>
<dbReference type="PANTHER" id="PTHR10963">
    <property type="entry name" value="GLYCOSYL HYDROLASE-RELATED"/>
    <property type="match status" value="1"/>
</dbReference>
<keyword evidence="3" id="KW-1185">Reference proteome</keyword>
<gene>
    <name evidence="2" type="ORF">PG994_010438</name>
</gene>
<evidence type="ECO:0000313" key="3">
    <source>
        <dbReference type="Proteomes" id="UP001480595"/>
    </source>
</evidence>
<dbReference type="InterPro" id="IPR050546">
    <property type="entry name" value="Glycosyl_Hydrlase_16"/>
</dbReference>
<reference evidence="2 3" key="1">
    <citation type="submission" date="2023-01" db="EMBL/GenBank/DDBJ databases">
        <title>Analysis of 21 Apiospora genomes using comparative genomics revels a genus with tremendous synthesis potential of carbohydrate active enzymes and secondary metabolites.</title>
        <authorList>
            <person name="Sorensen T."/>
        </authorList>
    </citation>
    <scope>NUCLEOTIDE SEQUENCE [LARGE SCALE GENOMIC DNA]</scope>
    <source>
        <strain evidence="2 3">CBS 135458</strain>
    </source>
</reference>
<dbReference type="Pfam" id="PF26113">
    <property type="entry name" value="GH16_XgeA"/>
    <property type="match status" value="1"/>
</dbReference>
<sequence length="728" mass="77077">MARLAHSGPSLDHSHGSLLINTVGVVAAALVASTSATKSYKIADKYSPSNFYDKWNFVTVDPNNGYVDYQTQQGAKDANLVQINDNDFYLGVDYKTAMPLYWTQYRGRKSVRVESQQTYNHGLFIGDFSHLLSPLAERGLPSVRMFGSKGEFDFLENWNDLTFNRITAHVGQPTNTGGACTIKQSDMSAQIVTTNCADIAPGQYDYQACSANSQDGIYGSDTGGSALTLGEDATEWTSEYIRLWSWKVAPADILAGNPDPSKWGMPMFQVSDCNIDKAFADLKFVLNINFCSVANQPDKWGAGCSMSTGKDTCMAYVAANGGDFQDLLQGQGHFRVPVGRGCRADLYHQPDLYSRPDLYCRPDFHRRSNLHRRPDLYHQLQHQSLSTSAFPTLSLTEAPYKNGSMSSSQLSLTPTVGPSSGITSSGAQPTGSPVVRRPIFRCPVVRSHVHDHLDSFHIALYTTICPVSGMTDAPKPTTISAPAFLTQTQYVTKVYTITSCAPTVTNCPVGSVTTQVGTTTKLIPVVTPTGKVDTPASTTETKTVTRVWTITSCAPTVTNCPVGSVTTQVRTQTTVVPVVTPGGNGGSNTKNNVYPVVGPSGGNGQTTTVLSTAKHTQTNTKYIQLASASAAASSKPSTNVGTVVYVTAAVVPVLPSANAAVKNNGTTNDTTNGTAVATPSKPVAVPVGTLAAGCSGSGCKIAASGAIRSGATSAALVVVAGLFFALAL</sequence>
<evidence type="ECO:0000256" key="1">
    <source>
        <dbReference type="SAM" id="MobiDB-lite"/>
    </source>
</evidence>
<dbReference type="RefSeq" id="XP_066710957.1">
    <property type="nucleotide sequence ID" value="XM_066861847.1"/>
</dbReference>